<evidence type="ECO:0000256" key="1">
    <source>
        <dbReference type="SAM" id="MobiDB-lite"/>
    </source>
</evidence>
<feature type="compositionally biased region" description="Basic residues" evidence="1">
    <location>
        <begin position="853"/>
        <end position="863"/>
    </location>
</feature>
<evidence type="ECO:0000313" key="3">
    <source>
        <dbReference type="EMBL" id="KAK2721154.1"/>
    </source>
</evidence>
<keyword evidence="2" id="KW-0732">Signal</keyword>
<keyword evidence="4" id="KW-1185">Reference proteome</keyword>
<feature type="region of interest" description="Disordered" evidence="1">
    <location>
        <begin position="407"/>
        <end position="564"/>
    </location>
</feature>
<name>A0AA88LCH2_ARTSF</name>
<feature type="chain" id="PRO_5041723676" evidence="2">
    <location>
        <begin position="21"/>
        <end position="955"/>
    </location>
</feature>
<feature type="compositionally biased region" description="Polar residues" evidence="1">
    <location>
        <begin position="434"/>
        <end position="444"/>
    </location>
</feature>
<feature type="compositionally biased region" description="Acidic residues" evidence="1">
    <location>
        <begin position="317"/>
        <end position="343"/>
    </location>
</feature>
<feature type="compositionally biased region" description="Polar residues" evidence="1">
    <location>
        <begin position="516"/>
        <end position="527"/>
    </location>
</feature>
<feature type="signal peptide" evidence="2">
    <location>
        <begin position="1"/>
        <end position="20"/>
    </location>
</feature>
<comment type="caution">
    <text evidence="3">The sequence shown here is derived from an EMBL/GenBank/DDBJ whole genome shotgun (WGS) entry which is preliminary data.</text>
</comment>
<evidence type="ECO:0000256" key="2">
    <source>
        <dbReference type="SAM" id="SignalP"/>
    </source>
</evidence>
<feature type="compositionally biased region" description="Polar residues" evidence="1">
    <location>
        <begin position="866"/>
        <end position="877"/>
    </location>
</feature>
<feature type="region of interest" description="Disordered" evidence="1">
    <location>
        <begin position="316"/>
        <end position="383"/>
    </location>
</feature>
<feature type="region of interest" description="Disordered" evidence="1">
    <location>
        <begin position="237"/>
        <end position="303"/>
    </location>
</feature>
<evidence type="ECO:0000313" key="4">
    <source>
        <dbReference type="Proteomes" id="UP001187531"/>
    </source>
</evidence>
<dbReference type="AlphaFoldDB" id="A0AA88LCH2"/>
<accession>A0AA88LCH2</accession>
<feature type="compositionally biased region" description="Polar residues" evidence="1">
    <location>
        <begin position="416"/>
        <end position="425"/>
    </location>
</feature>
<gene>
    <name evidence="3" type="ORF">QYM36_003431</name>
</gene>
<feature type="compositionally biased region" description="Polar residues" evidence="1">
    <location>
        <begin position="821"/>
        <end position="832"/>
    </location>
</feature>
<proteinExistence type="predicted"/>
<dbReference type="Proteomes" id="UP001187531">
    <property type="component" value="Unassembled WGS sequence"/>
</dbReference>
<feature type="compositionally biased region" description="Polar residues" evidence="1">
    <location>
        <begin position="294"/>
        <end position="303"/>
    </location>
</feature>
<dbReference type="EMBL" id="JAVRJZ010000006">
    <property type="protein sequence ID" value="KAK2721154.1"/>
    <property type="molecule type" value="Genomic_DNA"/>
</dbReference>
<reference evidence="3" key="1">
    <citation type="submission" date="2023-07" db="EMBL/GenBank/DDBJ databases">
        <title>Chromosome-level genome assembly of Artemia franciscana.</title>
        <authorList>
            <person name="Jo E."/>
        </authorList>
    </citation>
    <scope>NUCLEOTIDE SEQUENCE</scope>
    <source>
        <tissue evidence="3">Whole body</tissue>
    </source>
</reference>
<sequence length="955" mass="107606">MGRHPVRTYISVLLLTLALAEDEPDTGHAWSVTHSSQEVRPAYVLFRAPRLKNFPRFPLLPNKSGFKREAITPQLSRRQDNTLEFQFQQPQVPNFGFPFGDLDRRREQFENQRPRSQLVVQPGDRVNLVVPGERFQQVPDVLSELQKGMAEKVFLAPPVAPPPRGYSTVDIPYITNQISGQPPAVFVAPASLPLPKGYTRVSIPVRGITFLKSATTETPLPNGDVRLAKPVETVEEALRQDGGTNGRPFDNSVFDDNFRVPSNVREEPKDPRVFAQVPQRPAFENSEERFDSNKPAQELSQGPSFPVNVAQQQFFPESEEDNEDEDLATEENESEEENDEEVFDNDRFEPSPPQFQEENQSRDSNFRNEQSQIPPTDEQLFRPIAPFQEQDFVPVRPQQNLPQQTQTLIQDGPSPKWQQNFQPPQSFDFFGRPTPSSGVSSFGSDQFEDPKQVPEGNIFSQEEEDEKEPTTTVSLINLDYEVNPEPEQNEFDDKFADQSLKTSEEDSQSFEFDSSAFGQKINSQQNPHMLHSLPDEEPKQIQEEEQKSKLNDNQENFSTEDHKEEKNLFQNSPMIFTDIENQNIQPEINHDTGALQHESDGSFFTSAPAIPVEPSSTQLLTQAVTEATFLREEFTAPSTTGQSATTDISKISEAPKRRKKIVIRKRIRTTTTTEAPATDLSETQKVTRKFVRRPISSTTTTQPALIEVALPTEVSNIELLKENNSFNTENSAIPITEVSTVVPEKMEQEVVSTTDIPSRRVTRPLFRRTKPTRTTTEATGITDALPASTTKLPSLLTRRTKVIYRRTKPTTTARPIDQNVEESQNAVQSNNELPKEENKGPIFGAKQPTGERRKIKVAVKKRPLTSAPSLNTTPRSESASEEPSLVDTVHQMMQAKREKESSSAIDLSAEASNEHTEEHLHAESSKNNVIGISTATEVSLMYELCFRGRCVKVNQ</sequence>
<protein>
    <submittedName>
        <fullName evidence="3">Uncharacterized protein</fullName>
    </submittedName>
</protein>
<organism evidence="3 4">
    <name type="scientific">Artemia franciscana</name>
    <name type="common">Brine shrimp</name>
    <name type="synonym">Artemia sanfranciscana</name>
    <dbReference type="NCBI Taxonomy" id="6661"/>
    <lineage>
        <taxon>Eukaryota</taxon>
        <taxon>Metazoa</taxon>
        <taxon>Ecdysozoa</taxon>
        <taxon>Arthropoda</taxon>
        <taxon>Crustacea</taxon>
        <taxon>Branchiopoda</taxon>
        <taxon>Anostraca</taxon>
        <taxon>Artemiidae</taxon>
        <taxon>Artemia</taxon>
    </lineage>
</organism>
<feature type="region of interest" description="Disordered" evidence="1">
    <location>
        <begin position="810"/>
        <end position="885"/>
    </location>
</feature>
<feature type="compositionally biased region" description="Basic and acidic residues" evidence="1">
    <location>
        <begin position="533"/>
        <end position="552"/>
    </location>
</feature>